<evidence type="ECO:0000256" key="2">
    <source>
        <dbReference type="ARBA" id="ARBA00012675"/>
    </source>
</evidence>
<name>A0A8T1YTL6_9BRAS</name>
<evidence type="ECO:0000256" key="1">
    <source>
        <dbReference type="ARBA" id="ARBA00007009"/>
    </source>
</evidence>
<dbReference type="EMBL" id="JAEFBK010000011">
    <property type="protein sequence ID" value="KAG7549533.1"/>
    <property type="molecule type" value="Genomic_DNA"/>
</dbReference>
<sequence>MACQNNLVVKQIVDLYDQISKLESLKPSKNVDTLFGQLVSTCLPTDTNIDVTNMCEEVKDMRSNLIKLCGEAEGYLEQHFSTILGSLQEDQNPLDHLHIFPYYTNYLKLGKLEFDLLSQHSSHVPTKIAFVGSGPMPLTSIVLAKFHLPNTTFHNFDIDSHANTLASNLVSRDPDLSKRMIFHTTDVLNATEGLDQYDVVFLAALVGMDKESKVKAIEHLEKHMAPGAVLMLRSAHALRAFLYPIVDSSDLKGFQLLTIYHPTDDVVNSVVIARKLGGSTTTGVNGTRGCMFMPCNCSKIHAIMNNRGKKNMIEEFSAIE</sequence>
<evidence type="ECO:0000256" key="7">
    <source>
        <dbReference type="RuleBase" id="RU368095"/>
    </source>
</evidence>
<dbReference type="EC" id="2.5.1.43" evidence="2 7"/>
<evidence type="ECO:0000256" key="3">
    <source>
        <dbReference type="ARBA" id="ARBA00022679"/>
    </source>
</evidence>
<evidence type="ECO:0000313" key="9">
    <source>
        <dbReference type="Proteomes" id="UP000694240"/>
    </source>
</evidence>
<gene>
    <name evidence="8" type="ORF">ISN45_Aa06g004110</name>
</gene>
<organism evidence="8 9">
    <name type="scientific">Arabidopsis thaliana x Arabidopsis arenosa</name>
    <dbReference type="NCBI Taxonomy" id="1240361"/>
    <lineage>
        <taxon>Eukaryota</taxon>
        <taxon>Viridiplantae</taxon>
        <taxon>Streptophyta</taxon>
        <taxon>Embryophyta</taxon>
        <taxon>Tracheophyta</taxon>
        <taxon>Spermatophyta</taxon>
        <taxon>Magnoliopsida</taxon>
        <taxon>eudicotyledons</taxon>
        <taxon>Gunneridae</taxon>
        <taxon>Pentapetalae</taxon>
        <taxon>rosids</taxon>
        <taxon>malvids</taxon>
        <taxon>Brassicales</taxon>
        <taxon>Brassicaceae</taxon>
        <taxon>Camelineae</taxon>
        <taxon>Arabidopsis</taxon>
    </lineage>
</organism>
<dbReference type="AlphaFoldDB" id="A0A8T1YTL6"/>
<protein>
    <recommendedName>
        <fullName evidence="2 7">Nicotianamine synthase</fullName>
        <ecNumber evidence="2 7">2.5.1.43</ecNumber>
    </recommendedName>
</protein>
<dbReference type="InterPro" id="IPR004298">
    <property type="entry name" value="Nicotian_synth"/>
</dbReference>
<dbReference type="Proteomes" id="UP000694240">
    <property type="component" value="Chromosome 11"/>
</dbReference>
<dbReference type="PANTHER" id="PTHR32266:SF14">
    <property type="entry name" value="NICOTIANAMINE SYNTHASE 1"/>
    <property type="match status" value="1"/>
</dbReference>
<dbReference type="GO" id="GO:0030418">
    <property type="term" value="P:nicotianamine biosynthetic process"/>
    <property type="evidence" value="ECO:0007669"/>
    <property type="project" value="UniProtKB-UniRule"/>
</dbReference>
<keyword evidence="3 7" id="KW-0808">Transferase</keyword>
<comment type="caution">
    <text evidence="8">The sequence shown here is derived from an EMBL/GenBank/DDBJ whole genome shotgun (WGS) entry which is preliminary data.</text>
</comment>
<keyword evidence="9" id="KW-1185">Reference proteome</keyword>
<dbReference type="GO" id="GO:0009860">
    <property type="term" value="P:pollen tube growth"/>
    <property type="evidence" value="ECO:0007669"/>
    <property type="project" value="UniProtKB-ARBA"/>
</dbReference>
<reference evidence="8 9" key="1">
    <citation type="submission" date="2020-12" db="EMBL/GenBank/DDBJ databases">
        <title>Concerted genomic and epigenomic changes stabilize Arabidopsis allopolyploids.</title>
        <authorList>
            <person name="Chen Z."/>
        </authorList>
    </citation>
    <scope>NUCLEOTIDE SEQUENCE [LARGE SCALE GENOMIC DNA]</scope>
    <source>
        <strain evidence="8">Allo738</strain>
        <tissue evidence="8">Leaf</tissue>
    </source>
</reference>
<evidence type="ECO:0000256" key="5">
    <source>
        <dbReference type="ARBA" id="ARBA00049391"/>
    </source>
</evidence>
<dbReference type="GO" id="GO:0030410">
    <property type="term" value="F:nicotianamine synthase activity"/>
    <property type="evidence" value="ECO:0007669"/>
    <property type="project" value="UniProtKB-UniRule"/>
</dbReference>
<keyword evidence="4 7" id="KW-0949">S-adenosyl-L-methionine</keyword>
<evidence type="ECO:0000256" key="6">
    <source>
        <dbReference type="ARBA" id="ARBA00059390"/>
    </source>
</evidence>
<dbReference type="GO" id="GO:0010233">
    <property type="term" value="P:phloem transport"/>
    <property type="evidence" value="ECO:0007669"/>
    <property type="project" value="UniProtKB-ARBA"/>
</dbReference>
<proteinExistence type="inferred from homology"/>
<comment type="function">
    <text evidence="6 7">Synthesizes nicotianamine, a polyamine which serves as a sensor for the physiological iron status within the plant, and/or might be involved in the transport of iron.</text>
</comment>
<comment type="catalytic activity">
    <reaction evidence="5 7">
        <text>3 S-adenosyl-L-methionine = nicotianamine + 3 S-methyl-5'-thioadenosine + 3 H(+)</text>
        <dbReference type="Rhea" id="RHEA:16481"/>
        <dbReference type="ChEBI" id="CHEBI:15378"/>
        <dbReference type="ChEBI" id="CHEBI:17509"/>
        <dbReference type="ChEBI" id="CHEBI:58249"/>
        <dbReference type="ChEBI" id="CHEBI:59789"/>
        <dbReference type="EC" id="2.5.1.43"/>
    </reaction>
</comment>
<comment type="similarity">
    <text evidence="1 7">Belongs to the nicotianamine synthase (NAS)-like family.</text>
</comment>
<dbReference type="GO" id="GO:0009555">
    <property type="term" value="P:pollen development"/>
    <property type="evidence" value="ECO:0007669"/>
    <property type="project" value="UniProtKB-ARBA"/>
</dbReference>
<evidence type="ECO:0000256" key="4">
    <source>
        <dbReference type="ARBA" id="ARBA00022691"/>
    </source>
</evidence>
<dbReference type="FunFam" id="3.40.50.150:FF:000182">
    <property type="entry name" value="Nicotianamine synthase"/>
    <property type="match status" value="1"/>
</dbReference>
<accession>A0A8T1YTL6</accession>
<dbReference type="Pfam" id="PF03059">
    <property type="entry name" value="NAS"/>
    <property type="match status" value="1"/>
</dbReference>
<dbReference type="PANTHER" id="PTHR32266">
    <property type="entry name" value="NICOTIANAMINE SYNTHASE 3"/>
    <property type="match status" value="1"/>
</dbReference>
<evidence type="ECO:0000313" key="8">
    <source>
        <dbReference type="EMBL" id="KAG7549533.1"/>
    </source>
</evidence>
<dbReference type="PROSITE" id="PS51142">
    <property type="entry name" value="NAS"/>
    <property type="match status" value="1"/>
</dbReference>